<comment type="caution">
    <text evidence="9">The sequence shown here is derived from an EMBL/GenBank/DDBJ whole genome shotgun (WGS) entry which is preliminary data.</text>
</comment>
<organism evidence="9 10">
    <name type="scientific">Acropora cervicornis</name>
    <name type="common">Staghorn coral</name>
    <dbReference type="NCBI Taxonomy" id="6130"/>
    <lineage>
        <taxon>Eukaryota</taxon>
        <taxon>Metazoa</taxon>
        <taxon>Cnidaria</taxon>
        <taxon>Anthozoa</taxon>
        <taxon>Hexacorallia</taxon>
        <taxon>Scleractinia</taxon>
        <taxon>Astrocoeniina</taxon>
        <taxon>Acroporidae</taxon>
        <taxon>Acropora</taxon>
    </lineage>
</organism>
<dbReference type="InterPro" id="IPR036265">
    <property type="entry name" value="HIT-like_sf"/>
</dbReference>
<dbReference type="Proteomes" id="UP001249851">
    <property type="component" value="Unassembled WGS sequence"/>
</dbReference>
<reference evidence="9" key="2">
    <citation type="journal article" date="2023" name="Science">
        <title>Genomic signatures of disease resistance in endangered staghorn corals.</title>
        <authorList>
            <person name="Vollmer S.V."/>
            <person name="Selwyn J.D."/>
            <person name="Despard B.A."/>
            <person name="Roesel C.L."/>
        </authorList>
    </citation>
    <scope>NUCLEOTIDE SEQUENCE</scope>
    <source>
        <strain evidence="9">K2</strain>
    </source>
</reference>
<reference evidence="9" key="1">
    <citation type="journal article" date="2023" name="G3 (Bethesda)">
        <title>Whole genome assembly and annotation of the endangered Caribbean coral Acropora cervicornis.</title>
        <authorList>
            <person name="Selwyn J.D."/>
            <person name="Vollmer S.V."/>
        </authorList>
    </citation>
    <scope>NUCLEOTIDE SEQUENCE</scope>
    <source>
        <strain evidence="9">K2</strain>
    </source>
</reference>
<dbReference type="Gene3D" id="3.30.428.10">
    <property type="entry name" value="HIT-like"/>
    <property type="match status" value="1"/>
</dbReference>
<dbReference type="Pfam" id="PF11969">
    <property type="entry name" value="DcpS_C"/>
    <property type="match status" value="1"/>
</dbReference>
<protein>
    <recommendedName>
        <fullName evidence="5">Adenosine 5'-monophosphoramidase HINT3</fullName>
    </recommendedName>
    <alternativeName>
        <fullName evidence="6">Histidine triad nucleotide-binding protein 3</fullName>
    </alternativeName>
</protein>
<evidence type="ECO:0000256" key="2">
    <source>
        <dbReference type="ARBA" id="ARBA00022801"/>
    </source>
</evidence>
<evidence type="ECO:0000256" key="4">
    <source>
        <dbReference type="ARBA" id="ARBA00025764"/>
    </source>
</evidence>
<dbReference type="PANTHER" id="PTHR12486">
    <property type="entry name" value="APRATAXIN-RELATED"/>
    <property type="match status" value="1"/>
</dbReference>
<feature type="domain" description="HIT" evidence="8">
    <location>
        <begin position="14"/>
        <end position="122"/>
    </location>
</feature>
<keyword evidence="1" id="KW-0547">Nucleotide-binding</keyword>
<dbReference type="InterPro" id="IPR011146">
    <property type="entry name" value="HIT-like"/>
</dbReference>
<evidence type="ECO:0000256" key="3">
    <source>
        <dbReference type="ARBA" id="ARBA00024472"/>
    </source>
</evidence>
<dbReference type="GO" id="GO:0016787">
    <property type="term" value="F:hydrolase activity"/>
    <property type="evidence" value="ECO:0007669"/>
    <property type="project" value="UniProtKB-KW"/>
</dbReference>
<feature type="short sequence motif" description="Histidine triad motif" evidence="7">
    <location>
        <begin position="107"/>
        <end position="111"/>
    </location>
</feature>
<dbReference type="PROSITE" id="PS51084">
    <property type="entry name" value="HIT_2"/>
    <property type="match status" value="1"/>
</dbReference>
<evidence type="ECO:0000256" key="7">
    <source>
        <dbReference type="PROSITE-ProRule" id="PRU00464"/>
    </source>
</evidence>
<sequence length="152" mass="17451">MAAQGNRENPTDCIFCKIAANEVEESRLEYEDEKVAAFSDHKPAAKFHFLVVPKEHCGNPKSLHSEDHIHLLESMLKVGKKVLVDNKANCEDALFGYHWPPFNSIQHLHLHAISPRSQMGFFRRQAYKPNSLWFVTHEWLMGHLKNKNSSSS</sequence>
<dbReference type="SUPFAM" id="SSF54197">
    <property type="entry name" value="HIT-like"/>
    <property type="match status" value="1"/>
</dbReference>
<comment type="similarity">
    <text evidence="4">Belongs to the HINT family.</text>
</comment>
<gene>
    <name evidence="9" type="ORF">P5673_005177</name>
</gene>
<dbReference type="EMBL" id="JARQWQ010000008">
    <property type="protein sequence ID" value="KAK2570378.1"/>
    <property type="molecule type" value="Genomic_DNA"/>
</dbReference>
<evidence type="ECO:0000256" key="5">
    <source>
        <dbReference type="ARBA" id="ARBA00039802"/>
    </source>
</evidence>
<dbReference type="GO" id="GO:0000166">
    <property type="term" value="F:nucleotide binding"/>
    <property type="evidence" value="ECO:0007669"/>
    <property type="project" value="UniProtKB-KW"/>
</dbReference>
<evidence type="ECO:0000259" key="8">
    <source>
        <dbReference type="PROSITE" id="PS51084"/>
    </source>
</evidence>
<keyword evidence="10" id="KW-1185">Reference proteome</keyword>
<evidence type="ECO:0000256" key="6">
    <source>
        <dbReference type="ARBA" id="ARBA00042361"/>
    </source>
</evidence>
<evidence type="ECO:0000313" key="10">
    <source>
        <dbReference type="Proteomes" id="UP001249851"/>
    </source>
</evidence>
<accession>A0AAD9VDC3</accession>
<proteinExistence type="inferred from homology"/>
<dbReference type="AlphaFoldDB" id="A0AAD9VDC3"/>
<evidence type="ECO:0000256" key="1">
    <source>
        <dbReference type="ARBA" id="ARBA00022741"/>
    </source>
</evidence>
<comment type="catalytic activity">
    <reaction evidence="3">
        <text>adenosine 5'-phosphoramidate + H2O = NH4(+) + AMP</text>
        <dbReference type="Rhea" id="RHEA:67916"/>
        <dbReference type="ChEBI" id="CHEBI:15377"/>
        <dbReference type="ChEBI" id="CHEBI:28938"/>
        <dbReference type="ChEBI" id="CHEBI:57890"/>
        <dbReference type="ChEBI" id="CHEBI:456215"/>
    </reaction>
</comment>
<evidence type="ECO:0000313" key="9">
    <source>
        <dbReference type="EMBL" id="KAK2570378.1"/>
    </source>
</evidence>
<dbReference type="PANTHER" id="PTHR12486:SF5">
    <property type="entry name" value="ADENOSINE 5'-MONOPHOSPHORAMIDASE HINT3"/>
    <property type="match status" value="1"/>
</dbReference>
<keyword evidence="2" id="KW-0378">Hydrolase</keyword>
<name>A0AAD9VDC3_ACRCE</name>